<accession>A0A9X6NC22</accession>
<proteinExistence type="predicted"/>
<feature type="compositionally biased region" description="Polar residues" evidence="1">
    <location>
        <begin position="202"/>
        <end position="213"/>
    </location>
</feature>
<dbReference type="OrthoDB" id="10464596at2759"/>
<feature type="region of interest" description="Disordered" evidence="1">
    <location>
        <begin position="1049"/>
        <end position="1095"/>
    </location>
</feature>
<dbReference type="Proteomes" id="UP000192578">
    <property type="component" value="Unassembled WGS sequence"/>
</dbReference>
<feature type="compositionally biased region" description="Acidic residues" evidence="1">
    <location>
        <begin position="122"/>
        <end position="132"/>
    </location>
</feature>
<reference evidence="3" key="1">
    <citation type="submission" date="2017-01" db="EMBL/GenBank/DDBJ databases">
        <title>Comparative genomics of anhydrobiosis in the tardigrade Hypsibius dujardini.</title>
        <authorList>
            <person name="Yoshida Y."/>
            <person name="Koutsovoulos G."/>
            <person name="Laetsch D."/>
            <person name="Stevens L."/>
            <person name="Kumar S."/>
            <person name="Horikawa D."/>
            <person name="Ishino K."/>
            <person name="Komine S."/>
            <person name="Tomita M."/>
            <person name="Blaxter M."/>
            <person name="Arakawa K."/>
        </authorList>
    </citation>
    <scope>NUCLEOTIDE SEQUENCE [LARGE SCALE GENOMIC DNA]</scope>
    <source>
        <strain evidence="3">Z151</strain>
    </source>
</reference>
<feature type="region of interest" description="Disordered" evidence="1">
    <location>
        <begin position="112"/>
        <end position="134"/>
    </location>
</feature>
<feature type="region of interest" description="Disordered" evidence="1">
    <location>
        <begin position="192"/>
        <end position="213"/>
    </location>
</feature>
<evidence type="ECO:0000256" key="1">
    <source>
        <dbReference type="SAM" id="MobiDB-lite"/>
    </source>
</evidence>
<gene>
    <name evidence="2" type="ORF">BV898_14390</name>
</gene>
<protein>
    <submittedName>
        <fullName evidence="2">Uncharacterized protein</fullName>
    </submittedName>
</protein>
<sequence>METAARTAGREQAQTAPPQSAARAAGVRCGLRSPCVVVVQFNRHRTRTGTGTMKSYGLLLLLVLGVSSDASPDDEDNSAVDYAAWKTAAASSSPSLRSDKSGSDYSAADKNLLQQQPVRSSEDDESPVDDVAEPVAPSLSSNLYVLLHNRRKYNNLRGVQQQQRNNRIPTLPLEPIPRNGVFRAVYSEETPESRSIPAAGSINPTRASSRSKTLQFVDGDEAGHERFKRCFTCGGMGMGASGGDSGAASQNMVDGGGQQQFDNGNADKLLEIGSILGGGGSDFSGFGSGGGMGQNQGQVQVIIRQGGNQGGFLIGQGTQTIAGAMRTTISNGFAYTISSYTRIVNGIPTIGAVTLGPIQTYYQGKALQAGQNAFGVPNQGTYTLAGAMSTYQQNGYPMTVSSYTRIVDGAATFGAITLAGMQTQYNGRLLQNGENPFGVPNQGTYTLAGGIQTSMGSGGLVTMSTYTKIVNGVATYGTVTIGSMQTYYQGKLLAPGDNIYGVPNQGVYTLPGGMATSIINGYAMTLSTYTRVVDGLATFGTVTLGTMQTYYNNRLLKQGENAYGVPNVGTYTLQGAMSTALDQAGYPQTISTYTKVVDGVATFGTVTLGSMQTFYNGKLLQAGENAYGVPNRGVYTLAGQMSQTNINGYQATVSTYTKIVDGIATFGTVTLGGMQTYYNNKLLAPGENAYGVPNQGVYTIPGQMAVSYMSGYPMTISTYTKVVNGQATFGTITIGSMQTYYNNRLLQPNENPYGVPNVGTYTLPGPMSTVADVNGYPVTISSYTRIIDGRATFGAITQGMQVTMYQGKVLRYGENPFGVPNQGTYTLPGSMQTLRVNGIDQTMSTYTRIVNGVATYGTVTIGAMQTYFIPNQNPTPSFASSNQVQDSMRNAFVQQDSNQQNSFRQTSQSSQNRIIDSGSGLIQAFIDTGIQAQAQQQQQPQVSVQLIPTGSRSSSSQFSQTVIDVPVQNSNVRLVPVFSSPGSSSQNNRFSQAVDQLDNQFNGGSMGSSNQGSSFSSVTRIIDTSNQGGVQPMIGSGTNRFSQLVDQLSGQDMGSNSQQLSSFSSQNQGSMSSSGSGGGFLQLLDQGNQLSGSSQGTAANRFAQVLDQVSPLMQNSMPGQGGNVHRSFQIQTQTRVTGVGPCGGGKK</sequence>
<feature type="region of interest" description="Disordered" evidence="1">
    <location>
        <begin position="1"/>
        <end position="21"/>
    </location>
</feature>
<dbReference type="AlphaFoldDB" id="A0A9X6NC22"/>
<evidence type="ECO:0000313" key="2">
    <source>
        <dbReference type="EMBL" id="OWA49853.1"/>
    </source>
</evidence>
<evidence type="ECO:0000313" key="3">
    <source>
        <dbReference type="Proteomes" id="UP000192578"/>
    </source>
</evidence>
<feature type="compositionally biased region" description="Low complexity" evidence="1">
    <location>
        <begin position="1053"/>
        <end position="1074"/>
    </location>
</feature>
<feature type="compositionally biased region" description="Low complexity" evidence="1">
    <location>
        <begin position="1081"/>
        <end position="1090"/>
    </location>
</feature>
<keyword evidence="3" id="KW-1185">Reference proteome</keyword>
<organism evidence="2 3">
    <name type="scientific">Hypsibius exemplaris</name>
    <name type="common">Freshwater tardigrade</name>
    <dbReference type="NCBI Taxonomy" id="2072580"/>
    <lineage>
        <taxon>Eukaryota</taxon>
        <taxon>Metazoa</taxon>
        <taxon>Ecdysozoa</taxon>
        <taxon>Tardigrada</taxon>
        <taxon>Eutardigrada</taxon>
        <taxon>Parachela</taxon>
        <taxon>Hypsibioidea</taxon>
        <taxon>Hypsibiidae</taxon>
        <taxon>Hypsibius</taxon>
    </lineage>
</organism>
<comment type="caution">
    <text evidence="2">The sequence shown here is derived from an EMBL/GenBank/DDBJ whole genome shotgun (WGS) entry which is preliminary data.</text>
</comment>
<dbReference type="EMBL" id="MTYJ01000175">
    <property type="protein sequence ID" value="OWA49853.1"/>
    <property type="molecule type" value="Genomic_DNA"/>
</dbReference>
<name>A0A9X6NC22_HYPEX</name>